<organism evidence="1 2">
    <name type="scientific">Panagrolaimus sp. PS1159</name>
    <dbReference type="NCBI Taxonomy" id="55785"/>
    <lineage>
        <taxon>Eukaryota</taxon>
        <taxon>Metazoa</taxon>
        <taxon>Ecdysozoa</taxon>
        <taxon>Nematoda</taxon>
        <taxon>Chromadorea</taxon>
        <taxon>Rhabditida</taxon>
        <taxon>Tylenchina</taxon>
        <taxon>Panagrolaimomorpha</taxon>
        <taxon>Panagrolaimoidea</taxon>
        <taxon>Panagrolaimidae</taxon>
        <taxon>Panagrolaimus</taxon>
    </lineage>
</organism>
<reference evidence="2" key="1">
    <citation type="submission" date="2022-11" db="UniProtKB">
        <authorList>
            <consortium name="WormBaseParasite"/>
        </authorList>
    </citation>
    <scope>IDENTIFICATION</scope>
</reference>
<sequence length="670" mass="75869">MSDTLDDGRHVDSLKVVELRDELGKRGLSKSGNKKELADRLRTYLITGTGEVSDKSASHSPVKSPVNSLIAQYRSTQQQLLKDAQKEPEPLEPKEEVAQNVQDEVVDNGHKETNIQESAVKINEQKVETPTKEQQETFIQEVKEQSPMEEDGKSKEIQFIKEEESLHVQEFVPNIPENNEKVVKDEEIPKALTPIADRERSKTPERELSSPPNEHVQNAVENKETPKADAIDRAISEEPADEEEEKESTPPRKNIHQVSGGESDTESQSPTPKSQSDSKNQEQKPLNGNDKHSTNEEDVKVHPISDANQKKSEVYTEGIVYVNNDNVKPQPKTSQTNDDSTPDGLVRHKSVSPARYPPSNYIYIRGLRRPFTMNQFHAVVLKFGTFTKDDDEWMDNVRSQSIIKYSTVEEAQKAREGLHHVVWPEFNNGELLVDFSDETEFIQHKGVLKKVIKPDDDVFVKEKSPSPMNDDLPSPKESVKRERHDDDTDEGPSPKKKKEKKSLEELFKKTIAQPSICYMPLSDEEVARKQVQKAMEKRVIKDSSSEPLPLVASSSTTRRRDKSPSPLPPASRRKSRSPQRKSGQLSPRRRSPFHKNRDGLPPRYQRSPRRLSPPSKRRSPSPRRSPPSSRKPATTSTASPSGMKTASLPLPHRRSPSPLQRRRSPSPKKR</sequence>
<evidence type="ECO:0000313" key="2">
    <source>
        <dbReference type="WBParaSite" id="PS1159_v2.g3961.t1"/>
    </source>
</evidence>
<protein>
    <submittedName>
        <fullName evidence="2">SAP domain-containing protein</fullName>
    </submittedName>
</protein>
<evidence type="ECO:0000313" key="1">
    <source>
        <dbReference type="Proteomes" id="UP000887580"/>
    </source>
</evidence>
<accession>A0AC35GDQ4</accession>
<proteinExistence type="predicted"/>
<dbReference type="Proteomes" id="UP000887580">
    <property type="component" value="Unplaced"/>
</dbReference>
<name>A0AC35GDQ4_9BILA</name>
<dbReference type="WBParaSite" id="PS1159_v2.g3961.t1">
    <property type="protein sequence ID" value="PS1159_v2.g3961.t1"/>
    <property type="gene ID" value="PS1159_v2.g3961"/>
</dbReference>